<name>A0A373FPP5_COMTE</name>
<protein>
    <recommendedName>
        <fullName evidence="3">Head completion/stabilization protein</fullName>
    </recommendedName>
</protein>
<dbReference type="Proteomes" id="UP000261948">
    <property type="component" value="Unassembled WGS sequence"/>
</dbReference>
<accession>A0A373FPP5</accession>
<reference evidence="1 2" key="1">
    <citation type="submission" date="2018-08" db="EMBL/GenBank/DDBJ databases">
        <title>Comamonas testosteroni strain SWCO2.</title>
        <authorList>
            <person name="Jiang N."/>
            <person name="Zhang X.Z."/>
        </authorList>
    </citation>
    <scope>NUCLEOTIDE SEQUENCE [LARGE SCALE GENOMIC DNA]</scope>
    <source>
        <strain evidence="1 2">SWCO2</strain>
    </source>
</reference>
<organism evidence="1 2">
    <name type="scientific">Comamonas testosteroni</name>
    <name type="common">Pseudomonas testosteroni</name>
    <dbReference type="NCBI Taxonomy" id="285"/>
    <lineage>
        <taxon>Bacteria</taxon>
        <taxon>Pseudomonadati</taxon>
        <taxon>Pseudomonadota</taxon>
        <taxon>Betaproteobacteria</taxon>
        <taxon>Burkholderiales</taxon>
        <taxon>Comamonadaceae</taxon>
        <taxon>Comamonas</taxon>
    </lineage>
</organism>
<keyword evidence="2" id="KW-1185">Reference proteome</keyword>
<proteinExistence type="predicted"/>
<evidence type="ECO:0000313" key="1">
    <source>
        <dbReference type="EMBL" id="RGE46118.1"/>
    </source>
</evidence>
<dbReference type="OrthoDB" id="6312934at2"/>
<dbReference type="Pfam" id="PF05926">
    <property type="entry name" value="Phage_GPL"/>
    <property type="match status" value="1"/>
</dbReference>
<dbReference type="AlphaFoldDB" id="A0A373FPP5"/>
<comment type="caution">
    <text evidence="1">The sequence shown here is derived from an EMBL/GenBank/DDBJ whole genome shotgun (WGS) entry which is preliminary data.</text>
</comment>
<evidence type="ECO:0000313" key="2">
    <source>
        <dbReference type="Proteomes" id="UP000261948"/>
    </source>
</evidence>
<sequence length="161" mass="17792">MNAFVITANPPATGVEAVVSNDGWFPDLLPADVRAFARLDGTVTPERLRPALVEAILTVNAELQTFKAELIESGCDALDEVQAVKIDGKSAKLHHYTRAVCYCLMADLAEAYRNLSQLPDSNGKAGQVLERLVIEQNEHRRKQRWAIADLKGQRRVIAELI</sequence>
<dbReference type="InterPro" id="IPR009225">
    <property type="entry name" value="Phage_head_completion_GpL"/>
</dbReference>
<dbReference type="EMBL" id="QURR01000004">
    <property type="protein sequence ID" value="RGE46118.1"/>
    <property type="molecule type" value="Genomic_DNA"/>
</dbReference>
<evidence type="ECO:0008006" key="3">
    <source>
        <dbReference type="Google" id="ProtNLM"/>
    </source>
</evidence>
<gene>
    <name evidence="1" type="ORF">DZC30_04945</name>
</gene>